<dbReference type="AlphaFoldDB" id="A0A4R6UTG2"/>
<dbReference type="Proteomes" id="UP000295375">
    <property type="component" value="Unassembled WGS sequence"/>
</dbReference>
<dbReference type="OrthoDB" id="8480611at2"/>
<evidence type="ECO:0000313" key="3">
    <source>
        <dbReference type="Proteomes" id="UP000295375"/>
    </source>
</evidence>
<accession>A0A4R6UTG2</accession>
<dbReference type="Gene3D" id="3.40.630.30">
    <property type="match status" value="1"/>
</dbReference>
<evidence type="ECO:0000259" key="1">
    <source>
        <dbReference type="PROSITE" id="PS51186"/>
    </source>
</evidence>
<gene>
    <name evidence="2" type="ORF">EV696_102222</name>
</gene>
<proteinExistence type="predicted"/>
<organism evidence="2 3">
    <name type="scientific">Permianibacter aggregans</name>
    <dbReference type="NCBI Taxonomy" id="1510150"/>
    <lineage>
        <taxon>Bacteria</taxon>
        <taxon>Pseudomonadati</taxon>
        <taxon>Pseudomonadota</taxon>
        <taxon>Gammaproteobacteria</taxon>
        <taxon>Pseudomonadales</taxon>
        <taxon>Pseudomonadaceae</taxon>
        <taxon>Permianibacter</taxon>
    </lineage>
</organism>
<protein>
    <recommendedName>
        <fullName evidence="1">N-acetyltransferase domain-containing protein</fullName>
    </recommendedName>
</protein>
<evidence type="ECO:0000313" key="2">
    <source>
        <dbReference type="EMBL" id="TDQ50540.1"/>
    </source>
</evidence>
<reference evidence="2 3" key="1">
    <citation type="submission" date="2019-03" db="EMBL/GenBank/DDBJ databases">
        <title>Genomic Encyclopedia of Type Strains, Phase IV (KMG-IV): sequencing the most valuable type-strain genomes for metagenomic binning, comparative biology and taxonomic classification.</title>
        <authorList>
            <person name="Goeker M."/>
        </authorList>
    </citation>
    <scope>NUCLEOTIDE SEQUENCE [LARGE SCALE GENOMIC DNA]</scope>
    <source>
        <strain evidence="2 3">DSM 103792</strain>
    </source>
</reference>
<keyword evidence="3" id="KW-1185">Reference proteome</keyword>
<name>A0A4R6UTG2_9GAMM</name>
<dbReference type="RefSeq" id="WP_133587785.1">
    <property type="nucleotide sequence ID" value="NZ_CP037953.1"/>
</dbReference>
<dbReference type="SUPFAM" id="SSF55729">
    <property type="entry name" value="Acyl-CoA N-acyltransferases (Nat)"/>
    <property type="match status" value="1"/>
</dbReference>
<dbReference type="InterPro" id="IPR000182">
    <property type="entry name" value="GNAT_dom"/>
</dbReference>
<dbReference type="GO" id="GO:0016747">
    <property type="term" value="F:acyltransferase activity, transferring groups other than amino-acyl groups"/>
    <property type="evidence" value="ECO:0007669"/>
    <property type="project" value="InterPro"/>
</dbReference>
<feature type="domain" description="N-acetyltransferase" evidence="1">
    <location>
        <begin position="41"/>
        <end position="206"/>
    </location>
</feature>
<dbReference type="EMBL" id="SNYM01000002">
    <property type="protein sequence ID" value="TDQ50540.1"/>
    <property type="molecule type" value="Genomic_DNA"/>
</dbReference>
<sequence>MAAIVEKWRQLRREMGAFWAMVYGLHKVGKKFGLTISAYRFAFQPVPEKRLLKKPDNIEFRWLETFVPEMLVEDRRAEWVQARLTRGDRCLAAYKEGELIAFLWLAAQHYPEDEARCDYRLEGESLVWDYDVYVAPRYRVTRLFAQLWDEANEALYRQGVRWSVSRISAFNVASIHSHRRRGAVLSGAAMFINAGRWQILLSNRRPFLHVSRQSRPAFRFFAPNAA</sequence>
<dbReference type="Pfam" id="PF00583">
    <property type="entry name" value="Acetyltransf_1"/>
    <property type="match status" value="1"/>
</dbReference>
<dbReference type="InterPro" id="IPR016181">
    <property type="entry name" value="Acyl_CoA_acyltransferase"/>
</dbReference>
<comment type="caution">
    <text evidence="2">The sequence shown here is derived from an EMBL/GenBank/DDBJ whole genome shotgun (WGS) entry which is preliminary data.</text>
</comment>
<dbReference type="PROSITE" id="PS51186">
    <property type="entry name" value="GNAT"/>
    <property type="match status" value="1"/>
</dbReference>